<dbReference type="CDD" id="cd04873">
    <property type="entry name" value="ACT_UUR-ACR-like"/>
    <property type="match status" value="1"/>
</dbReference>
<gene>
    <name evidence="7" type="primary">glnD</name>
    <name evidence="10" type="ORF">SAMN04488544_0775</name>
</gene>
<sequence length="806" mass="85105">MPEDELDLRSVLTERRLDVAVRSPWEAQAGPGRRRSMTGVVEQGLAALFASVAAPASGVALACVGSLARRELGPRSDLDLVLLHDGRLARAAGGIDALSERLWYPLWDARVKMDHSVRTPAECGAVAGRELSAGVGLLDLRLVAGDADLVSGARTALLGAWRTNARRRLPELLDALEDRWASAGDAAFLLEPDLKEARGGFRDMTMLRALAATWLTDRPHAGVEAPYGRLLDVRDALHLAAGRPLDRLLAGEVDAVARTLGHDDPDDLRREVSLNARRVAHAVDLTVRAARQAAPVRRVLGFGRRERGPEYRTVGHGLIVSGGAGVQEVGLLRAEAADDPLVGLRAGALAAREGLTLAPVTAANIGARVSPLPDPWPEPAREALVEMLAAGPALLPVWEALDLAGAITCWLPEWAPIRSRPQHNPLHRHTVDRHSVQTVVEAHRHLTEVERPDLLLLAALLHDIGKLPGAGPAHPAVGAPIARAAADRIGLAPADVDLVELLVREHLTLAELATRRDHADPRTQDALVTAVGGRSDVLGLLRALTAADARAAGPAAWSPWRASLINGLADHVEGMLVDGPAARPDLAALVDVGLARSVALDERPRVRVAPRPGGVELLVAAPDRLGLFSDTAGLLAAAGVQVRAAVLHTVDLPGGAVAVNTWRLDAERVADVPDAAFLVQQLERLATGDRRALETVRRRESRARPEPAQVHVEAVGDASESASVLEVRTGDRPGLLWSLGASLSAAGLSIRSAHVSTLAGQAIDTFYVTEPGGARPGPGRDREALDALVRAARAEPVADAATSAPD</sequence>
<dbReference type="Pfam" id="PF08335">
    <property type="entry name" value="GlnD_UR_UTase"/>
    <property type="match status" value="1"/>
</dbReference>
<keyword evidence="2 7" id="KW-0548">Nucleotidyltransferase</keyword>
<name>A0A1H2LTG0_9ACTN</name>
<keyword evidence="5 7" id="KW-0460">Magnesium</keyword>
<comment type="catalytic activity">
    <reaction evidence="7">
        <text>[protein-PII]-L-tyrosine + UTP = [protein-PII]-uridylyl-L-tyrosine + diphosphate</text>
        <dbReference type="Rhea" id="RHEA:13673"/>
        <dbReference type="Rhea" id="RHEA-COMP:12147"/>
        <dbReference type="Rhea" id="RHEA-COMP:12148"/>
        <dbReference type="ChEBI" id="CHEBI:33019"/>
        <dbReference type="ChEBI" id="CHEBI:46398"/>
        <dbReference type="ChEBI" id="CHEBI:46858"/>
        <dbReference type="ChEBI" id="CHEBI:90602"/>
        <dbReference type="EC" id="2.7.7.59"/>
    </reaction>
</comment>
<evidence type="ECO:0000256" key="1">
    <source>
        <dbReference type="ARBA" id="ARBA00022679"/>
    </source>
</evidence>
<proteinExistence type="inferred from homology"/>
<comment type="activity regulation">
    <text evidence="7">Uridylyltransferase (UTase) activity is inhibited by glutamine, while glutamine activates uridylyl-removing (UR) activity.</text>
</comment>
<dbReference type="STRING" id="546874.SAMN04488544_0775"/>
<dbReference type="InterPro" id="IPR006674">
    <property type="entry name" value="HD_domain"/>
</dbReference>
<dbReference type="OrthoDB" id="9758038at2"/>
<dbReference type="Gene3D" id="1.10.3090.10">
    <property type="entry name" value="cca-adding enzyme, domain 2"/>
    <property type="match status" value="1"/>
</dbReference>
<dbReference type="EMBL" id="LT629799">
    <property type="protein sequence ID" value="SDU84015.1"/>
    <property type="molecule type" value="Genomic_DNA"/>
</dbReference>
<dbReference type="InterPro" id="IPR043519">
    <property type="entry name" value="NT_sf"/>
</dbReference>
<evidence type="ECO:0000256" key="3">
    <source>
        <dbReference type="ARBA" id="ARBA00022737"/>
    </source>
</evidence>
<dbReference type="EC" id="2.7.7.59" evidence="7"/>
<dbReference type="InterPro" id="IPR045865">
    <property type="entry name" value="ACT-like_dom_sf"/>
</dbReference>
<feature type="domain" description="ACT" evidence="8">
    <location>
        <begin position="616"/>
        <end position="701"/>
    </location>
</feature>
<dbReference type="PIRSF" id="PIRSF006288">
    <property type="entry name" value="PII_uridyltransf"/>
    <property type="match status" value="1"/>
</dbReference>
<dbReference type="InterPro" id="IPR013546">
    <property type="entry name" value="PII_UdlTrfase/GS_AdlTrfase"/>
</dbReference>
<keyword evidence="11" id="KW-1185">Reference proteome</keyword>
<evidence type="ECO:0000256" key="7">
    <source>
        <dbReference type="HAMAP-Rule" id="MF_00277"/>
    </source>
</evidence>
<dbReference type="GO" id="GO:0008773">
    <property type="term" value="F:[protein-PII] uridylyltransferase activity"/>
    <property type="evidence" value="ECO:0007669"/>
    <property type="project" value="UniProtKB-UniRule"/>
</dbReference>
<dbReference type="PANTHER" id="PTHR47320">
    <property type="entry name" value="BIFUNCTIONAL URIDYLYLTRANSFERASE/URIDYLYL-REMOVING ENZYME"/>
    <property type="match status" value="1"/>
</dbReference>
<dbReference type="GO" id="GO:0006808">
    <property type="term" value="P:regulation of nitrogen utilization"/>
    <property type="evidence" value="ECO:0007669"/>
    <property type="project" value="UniProtKB-UniRule"/>
</dbReference>
<keyword evidence="3" id="KW-0677">Repeat</keyword>
<comment type="caution">
    <text evidence="7">Lacks conserved residue(s) required for the propagation of feature annotation.</text>
</comment>
<dbReference type="GO" id="GO:0008081">
    <property type="term" value="F:phosphoric diester hydrolase activity"/>
    <property type="evidence" value="ECO:0007669"/>
    <property type="project" value="UniProtKB-UniRule"/>
</dbReference>
<keyword evidence="4 7" id="KW-0378">Hydrolase</keyword>
<evidence type="ECO:0000313" key="11">
    <source>
        <dbReference type="Proteomes" id="UP000198825"/>
    </source>
</evidence>
<accession>A0A1H2LTG0</accession>
<comment type="function">
    <text evidence="7">Modifies, by uridylylation and deuridylylation, the PII regulatory proteins (GlnB and homologs), in response to the nitrogen status of the cell that GlnD senses through the glutamine level. Under low glutamine levels, catalyzes the conversion of the PII proteins and UTP to PII-UMP and PPi, while under higher glutamine levels, GlnD hydrolyzes PII-UMP to PII and UMP (deuridylylation). Thus, controls uridylylation state and activity of the PII proteins, and plays an important role in the regulation of nitrogen metabolism.</text>
</comment>
<dbReference type="AlphaFoldDB" id="A0A1H2LTG0"/>
<feature type="domain" description="HD" evidence="9">
    <location>
        <begin position="431"/>
        <end position="547"/>
    </location>
</feature>
<evidence type="ECO:0000259" key="9">
    <source>
        <dbReference type="PROSITE" id="PS51831"/>
    </source>
</evidence>
<evidence type="ECO:0000256" key="5">
    <source>
        <dbReference type="ARBA" id="ARBA00022842"/>
    </source>
</evidence>
<dbReference type="InterPro" id="IPR003607">
    <property type="entry name" value="HD/PDEase_dom"/>
</dbReference>
<evidence type="ECO:0000256" key="4">
    <source>
        <dbReference type="ARBA" id="ARBA00022801"/>
    </source>
</evidence>
<evidence type="ECO:0000259" key="8">
    <source>
        <dbReference type="PROSITE" id="PS51671"/>
    </source>
</evidence>
<evidence type="ECO:0000313" key="10">
    <source>
        <dbReference type="EMBL" id="SDU84015.1"/>
    </source>
</evidence>
<dbReference type="Pfam" id="PF01966">
    <property type="entry name" value="HD"/>
    <property type="match status" value="1"/>
</dbReference>
<dbReference type="RefSeq" id="WP_091073326.1">
    <property type="nucleotide sequence ID" value="NZ_LT629799.1"/>
</dbReference>
<dbReference type="PROSITE" id="PS51831">
    <property type="entry name" value="HD"/>
    <property type="match status" value="1"/>
</dbReference>
<comment type="similarity">
    <text evidence="7">Belongs to the GlnD family.</text>
</comment>
<dbReference type="SUPFAM" id="SSF109604">
    <property type="entry name" value="HD-domain/PDEase-like"/>
    <property type="match status" value="1"/>
</dbReference>
<keyword evidence="1 7" id="KW-0808">Transferase</keyword>
<protein>
    <recommendedName>
        <fullName evidence="7">Bifunctional uridylyltransferase/uridylyl-removing enzyme</fullName>
        <shortName evidence="7">UTase/UR</shortName>
    </recommendedName>
    <alternativeName>
        <fullName evidence="7">Bifunctional [protein-PII] modification enzyme</fullName>
    </alternativeName>
    <alternativeName>
        <fullName evidence="7">Bifunctional nitrogen sensor protein</fullName>
    </alternativeName>
    <domain>
        <recommendedName>
            <fullName evidence="7">[Protein-PII] uridylyltransferase</fullName>
            <shortName evidence="7">PII uridylyltransferase</shortName>
            <shortName evidence="7">UTase</shortName>
            <ecNumber evidence="7">2.7.7.59</ecNumber>
        </recommendedName>
    </domain>
    <domain>
        <recommendedName>
            <fullName evidence="7">[Protein-PII]-UMP uridylyl-removing enzyme</fullName>
            <shortName evidence="7">UR</shortName>
            <ecNumber evidence="7">3.1.4.-</ecNumber>
        </recommendedName>
    </domain>
</protein>
<dbReference type="Proteomes" id="UP000198825">
    <property type="component" value="Chromosome I"/>
</dbReference>
<evidence type="ECO:0000256" key="6">
    <source>
        <dbReference type="ARBA" id="ARBA00023268"/>
    </source>
</evidence>
<dbReference type="SUPFAM" id="SSF55021">
    <property type="entry name" value="ACT-like"/>
    <property type="match status" value="1"/>
</dbReference>
<dbReference type="PANTHER" id="PTHR47320:SF1">
    <property type="entry name" value="BIFUNCTIONAL URIDYLYLTRANSFERASE_URIDYLYL-REMOVING ENZYME"/>
    <property type="match status" value="1"/>
</dbReference>
<dbReference type="SMART" id="SM00471">
    <property type="entry name" value="HDc"/>
    <property type="match status" value="1"/>
</dbReference>
<reference evidence="11" key="1">
    <citation type="submission" date="2016-10" db="EMBL/GenBank/DDBJ databases">
        <authorList>
            <person name="Varghese N."/>
            <person name="Submissions S."/>
        </authorList>
    </citation>
    <scope>NUCLEOTIDE SEQUENCE [LARGE SCALE GENOMIC DNA]</scope>
    <source>
        <strain evidence="11">DSM 21743</strain>
    </source>
</reference>
<feature type="region of interest" description="Uridylyltransferase" evidence="7">
    <location>
        <begin position="1"/>
        <end position="313"/>
    </location>
</feature>
<dbReference type="HAMAP" id="MF_00277">
    <property type="entry name" value="PII_uridylyl_transf"/>
    <property type="match status" value="1"/>
</dbReference>
<dbReference type="NCBIfam" id="NF002895">
    <property type="entry name" value="PRK03381.1"/>
    <property type="match status" value="1"/>
</dbReference>
<comment type="catalytic activity">
    <reaction evidence="7">
        <text>[protein-PII]-uridylyl-L-tyrosine + H2O = [protein-PII]-L-tyrosine + UMP + H(+)</text>
        <dbReference type="Rhea" id="RHEA:48600"/>
        <dbReference type="Rhea" id="RHEA-COMP:12147"/>
        <dbReference type="Rhea" id="RHEA-COMP:12148"/>
        <dbReference type="ChEBI" id="CHEBI:15377"/>
        <dbReference type="ChEBI" id="CHEBI:15378"/>
        <dbReference type="ChEBI" id="CHEBI:46858"/>
        <dbReference type="ChEBI" id="CHEBI:57865"/>
        <dbReference type="ChEBI" id="CHEBI:90602"/>
    </reaction>
</comment>
<dbReference type="InterPro" id="IPR002912">
    <property type="entry name" value="ACT_dom"/>
</dbReference>
<evidence type="ECO:0000256" key="2">
    <source>
        <dbReference type="ARBA" id="ARBA00022695"/>
    </source>
</evidence>
<dbReference type="EC" id="3.1.4.-" evidence="7"/>
<comment type="cofactor">
    <cofactor evidence="7">
        <name>Mg(2+)</name>
        <dbReference type="ChEBI" id="CHEBI:18420"/>
    </cofactor>
</comment>
<comment type="domain">
    <text evidence="7">Has four distinct domains: an N-terminal nucleotidyltransferase (NT) domain responsible for UTase activity, a central HD domain that encodes UR activity, and two C-terminal ACT domains that seem to have a role in glutamine sensing.</text>
</comment>
<dbReference type="SUPFAM" id="SSF81301">
    <property type="entry name" value="Nucleotidyltransferase"/>
    <property type="match status" value="1"/>
</dbReference>
<feature type="domain" description="ACT" evidence="8">
    <location>
        <begin position="724"/>
        <end position="806"/>
    </location>
</feature>
<dbReference type="PROSITE" id="PS51671">
    <property type="entry name" value="ACT"/>
    <property type="match status" value="2"/>
</dbReference>
<organism evidence="10 11">
    <name type="scientific">Microlunatus sagamiharensis</name>
    <dbReference type="NCBI Taxonomy" id="546874"/>
    <lineage>
        <taxon>Bacteria</taxon>
        <taxon>Bacillati</taxon>
        <taxon>Actinomycetota</taxon>
        <taxon>Actinomycetes</taxon>
        <taxon>Propionibacteriales</taxon>
        <taxon>Propionibacteriaceae</taxon>
        <taxon>Microlunatus</taxon>
    </lineage>
</organism>
<dbReference type="InterPro" id="IPR010043">
    <property type="entry name" value="UTase/UR"/>
</dbReference>
<keyword evidence="6 7" id="KW-0511">Multifunctional enzyme</keyword>